<feature type="transmembrane region" description="Helical" evidence="6">
    <location>
        <begin position="109"/>
        <end position="129"/>
    </location>
</feature>
<comment type="subcellular location">
    <subcellularLocation>
        <location evidence="1">Cell membrane</location>
        <topology evidence="1">Multi-pass membrane protein</topology>
    </subcellularLocation>
</comment>
<dbReference type="GO" id="GO:0005886">
    <property type="term" value="C:plasma membrane"/>
    <property type="evidence" value="ECO:0007669"/>
    <property type="project" value="UniProtKB-SubCell"/>
</dbReference>
<dbReference type="PANTHER" id="PTHR34187:SF2">
    <property type="entry name" value="DUF202 DOMAIN-CONTAINING PROTEIN"/>
    <property type="match status" value="1"/>
</dbReference>
<reference evidence="8 9" key="1">
    <citation type="submission" date="2006-06" db="EMBL/GenBank/DDBJ databases">
        <title>Complete sequence of Rubrobacter xylanophilus DSM 9941.</title>
        <authorList>
            <consortium name="US DOE Joint Genome Institute"/>
            <person name="Copeland A."/>
            <person name="Lucas S."/>
            <person name="Lapidus A."/>
            <person name="Barry K."/>
            <person name="Detter J.C."/>
            <person name="Glavina del Rio T."/>
            <person name="Hammon N."/>
            <person name="Israni S."/>
            <person name="Dalin E."/>
            <person name="Tice H."/>
            <person name="Pitluck S."/>
            <person name="Munk A.C."/>
            <person name="Brettin T."/>
            <person name="Bruce D."/>
            <person name="Han C."/>
            <person name="Tapia R."/>
            <person name="Gilna P."/>
            <person name="Schmutz J."/>
            <person name="Larimer F."/>
            <person name="Land M."/>
            <person name="Hauser L."/>
            <person name="Kyrpides N."/>
            <person name="Lykidis A."/>
            <person name="da Costa M.S."/>
            <person name="Rainey F.A."/>
            <person name="Empadinhas N."/>
            <person name="Jolivet E."/>
            <person name="Battista J.R."/>
            <person name="Richardson P."/>
        </authorList>
    </citation>
    <scope>NUCLEOTIDE SEQUENCE [LARGE SCALE GENOMIC DNA]</scope>
    <source>
        <strain evidence="9">DSM 9941 / NBRC 16129 / PRD-1</strain>
    </source>
</reference>
<evidence type="ECO:0000313" key="9">
    <source>
        <dbReference type="Proteomes" id="UP000006637"/>
    </source>
</evidence>
<name>Q1AVK6_RUBXD</name>
<evidence type="ECO:0000259" key="7">
    <source>
        <dbReference type="Pfam" id="PF02656"/>
    </source>
</evidence>
<accession>Q1AVK6</accession>
<dbReference type="HOGENOM" id="CLU_053359_6_0_11"/>
<sequence length="131" mass="13748">MKLFGNGGSPGAYRPQRDAEVREHLANERTLLAWVRTGIGLVSVGFVVERAGAPAFGTPGGRETVLASGVFGLALVVLGCLALVVGAVQFFRNRRMIMAGVFAPKSAPYIVVVAGSLLLAVSFIVYTALSR</sequence>
<feature type="domain" description="DUF202" evidence="7">
    <location>
        <begin position="22"/>
        <end position="96"/>
    </location>
</feature>
<gene>
    <name evidence="8" type="ordered locus">Rxyl_1610</name>
</gene>
<dbReference type="PANTHER" id="PTHR34187">
    <property type="entry name" value="FGR18P"/>
    <property type="match status" value="1"/>
</dbReference>
<proteinExistence type="predicted"/>
<keyword evidence="5 6" id="KW-0472">Membrane</keyword>
<dbReference type="EMBL" id="CP000386">
    <property type="protein sequence ID" value="ABG04572.1"/>
    <property type="molecule type" value="Genomic_DNA"/>
</dbReference>
<dbReference type="AlphaFoldDB" id="Q1AVK6"/>
<evidence type="ECO:0000256" key="1">
    <source>
        <dbReference type="ARBA" id="ARBA00004651"/>
    </source>
</evidence>
<dbReference type="InterPro" id="IPR052053">
    <property type="entry name" value="IM_YidH-like"/>
</dbReference>
<evidence type="ECO:0000313" key="8">
    <source>
        <dbReference type="EMBL" id="ABG04572.1"/>
    </source>
</evidence>
<keyword evidence="3 6" id="KW-0812">Transmembrane</keyword>
<feature type="transmembrane region" description="Helical" evidence="6">
    <location>
        <begin position="31"/>
        <end position="53"/>
    </location>
</feature>
<keyword evidence="4 6" id="KW-1133">Transmembrane helix</keyword>
<keyword evidence="9" id="KW-1185">Reference proteome</keyword>
<dbReference type="STRING" id="266117.Rxyl_1610"/>
<evidence type="ECO:0000256" key="6">
    <source>
        <dbReference type="SAM" id="Phobius"/>
    </source>
</evidence>
<protein>
    <recommendedName>
        <fullName evidence="7">DUF202 domain-containing protein</fullName>
    </recommendedName>
</protein>
<dbReference type="Proteomes" id="UP000006637">
    <property type="component" value="Chromosome"/>
</dbReference>
<evidence type="ECO:0000256" key="4">
    <source>
        <dbReference type="ARBA" id="ARBA00022989"/>
    </source>
</evidence>
<feature type="transmembrane region" description="Helical" evidence="6">
    <location>
        <begin position="65"/>
        <end position="88"/>
    </location>
</feature>
<dbReference type="Pfam" id="PF02656">
    <property type="entry name" value="DUF202"/>
    <property type="match status" value="1"/>
</dbReference>
<evidence type="ECO:0000256" key="2">
    <source>
        <dbReference type="ARBA" id="ARBA00022475"/>
    </source>
</evidence>
<dbReference type="KEGG" id="rxy:Rxyl_1610"/>
<organism evidence="8 9">
    <name type="scientific">Rubrobacter xylanophilus (strain DSM 9941 / JCM 11954 / NBRC 16129 / PRD-1)</name>
    <dbReference type="NCBI Taxonomy" id="266117"/>
    <lineage>
        <taxon>Bacteria</taxon>
        <taxon>Bacillati</taxon>
        <taxon>Actinomycetota</taxon>
        <taxon>Rubrobacteria</taxon>
        <taxon>Rubrobacterales</taxon>
        <taxon>Rubrobacteraceae</taxon>
        <taxon>Rubrobacter</taxon>
    </lineage>
</organism>
<dbReference type="InterPro" id="IPR003807">
    <property type="entry name" value="DUF202"/>
</dbReference>
<evidence type="ECO:0000256" key="3">
    <source>
        <dbReference type="ARBA" id="ARBA00022692"/>
    </source>
</evidence>
<keyword evidence="2" id="KW-1003">Cell membrane</keyword>
<evidence type="ECO:0000256" key="5">
    <source>
        <dbReference type="ARBA" id="ARBA00023136"/>
    </source>
</evidence>
<dbReference type="eggNOG" id="COG2149">
    <property type="taxonomic scope" value="Bacteria"/>
</dbReference>